<accession>A0ABT2RXV6</accession>
<gene>
    <name evidence="2" type="ORF">OCV63_09670</name>
</gene>
<dbReference type="RefSeq" id="WP_158363621.1">
    <property type="nucleotide sequence ID" value="NZ_JAOQKC010000011.1"/>
</dbReference>
<evidence type="ECO:0000313" key="2">
    <source>
        <dbReference type="EMBL" id="MCU6697166.1"/>
    </source>
</evidence>
<evidence type="ECO:0000259" key="1">
    <source>
        <dbReference type="Pfam" id="PF01261"/>
    </source>
</evidence>
<dbReference type="InterPro" id="IPR013022">
    <property type="entry name" value="Xyl_isomerase-like_TIM-brl"/>
</dbReference>
<dbReference type="Gene3D" id="3.20.20.150">
    <property type="entry name" value="Divalent-metal-dependent TIM barrel enzymes"/>
    <property type="match status" value="1"/>
</dbReference>
<dbReference type="InterPro" id="IPR036237">
    <property type="entry name" value="Xyl_isomerase-like_sf"/>
</dbReference>
<dbReference type="PANTHER" id="PTHR12110">
    <property type="entry name" value="HYDROXYPYRUVATE ISOMERASE"/>
    <property type="match status" value="1"/>
</dbReference>
<evidence type="ECO:0000313" key="3">
    <source>
        <dbReference type="Proteomes" id="UP001652461"/>
    </source>
</evidence>
<dbReference type="EMBL" id="JAOQKC010000011">
    <property type="protein sequence ID" value="MCU6697166.1"/>
    <property type="molecule type" value="Genomic_DNA"/>
</dbReference>
<dbReference type="InterPro" id="IPR050312">
    <property type="entry name" value="IolE/XylAMocC-like"/>
</dbReference>
<comment type="caution">
    <text evidence="2">The sequence shown here is derived from an EMBL/GenBank/DDBJ whole genome shotgun (WGS) entry which is preliminary data.</text>
</comment>
<keyword evidence="3" id="KW-1185">Reference proteome</keyword>
<dbReference type="SUPFAM" id="SSF51658">
    <property type="entry name" value="Xylose isomerase-like"/>
    <property type="match status" value="1"/>
</dbReference>
<dbReference type="PANTHER" id="PTHR12110:SF21">
    <property type="entry name" value="XYLOSE ISOMERASE-LIKE TIM BARREL DOMAIN-CONTAINING PROTEIN"/>
    <property type="match status" value="1"/>
</dbReference>
<feature type="domain" description="Xylose isomerase-like TIM barrel" evidence="1">
    <location>
        <begin position="23"/>
        <end position="278"/>
    </location>
</feature>
<sequence>MIKLGLNTWLWAVTFGEEDLYCIDEIARLGAEAIDLSVNDPFHFPAAKVAEKLKQYDMEVIVTTAMSKEYNAISPDPKEREAALVYMKKLLDVAHEVGAKIVGGVNYVGSGYHTGKPRTQQEIDWDVEYLKQASEYAAQYGITIALEAIKRFESHFLNRAEQALELIDLVGADNIKVHLDTFHMNIEEDDIPGAIRLCGDKLAYMHLVDSNRGTPGMGHIPWLDVFKALKDIDYHGAGCVETFNPQRLDEIAPLTYLTRRFADTPEELAEQGLRYLKAARTMVYGV</sequence>
<dbReference type="GO" id="GO:0016853">
    <property type="term" value="F:isomerase activity"/>
    <property type="evidence" value="ECO:0007669"/>
    <property type="project" value="UniProtKB-KW"/>
</dbReference>
<proteinExistence type="predicted"/>
<dbReference type="Proteomes" id="UP001652461">
    <property type="component" value="Unassembled WGS sequence"/>
</dbReference>
<organism evidence="2 3">
    <name type="scientific">Laedolimicola ammoniilytica</name>
    <dbReference type="NCBI Taxonomy" id="2981771"/>
    <lineage>
        <taxon>Bacteria</taxon>
        <taxon>Bacillati</taxon>
        <taxon>Bacillota</taxon>
        <taxon>Clostridia</taxon>
        <taxon>Lachnospirales</taxon>
        <taxon>Lachnospiraceae</taxon>
        <taxon>Laedolimicola</taxon>
    </lineage>
</organism>
<dbReference type="Pfam" id="PF01261">
    <property type="entry name" value="AP_endonuc_2"/>
    <property type="match status" value="1"/>
</dbReference>
<keyword evidence="2" id="KW-0413">Isomerase</keyword>
<reference evidence="2 3" key="1">
    <citation type="journal article" date="2021" name="ISME Commun">
        <title>Automated analysis of genomic sequences facilitates high-throughput and comprehensive description of bacteria.</title>
        <authorList>
            <person name="Hitch T.C.A."/>
        </authorList>
    </citation>
    <scope>NUCLEOTIDE SEQUENCE [LARGE SCALE GENOMIC DNA]</scope>
    <source>
        <strain evidence="2 3">Sanger_04</strain>
    </source>
</reference>
<name>A0ABT2RXV6_9FIRM</name>
<protein>
    <submittedName>
        <fullName evidence="2">Sugar phosphate isomerase/epimerase</fullName>
    </submittedName>
</protein>